<dbReference type="InterPro" id="IPR046357">
    <property type="entry name" value="PPIase_dom_sf"/>
</dbReference>
<feature type="signal peptide" evidence="7">
    <location>
        <begin position="1"/>
        <end position="18"/>
    </location>
</feature>
<dbReference type="InterPro" id="IPR044666">
    <property type="entry name" value="Cyclophilin_A-like"/>
</dbReference>
<evidence type="ECO:0000256" key="6">
    <source>
        <dbReference type="PROSITE-ProRule" id="PRU00277"/>
    </source>
</evidence>
<evidence type="ECO:0000259" key="9">
    <source>
        <dbReference type="PROSITE" id="PS50072"/>
    </source>
</evidence>
<dbReference type="EMBL" id="SMLH01000005">
    <property type="protein sequence ID" value="TDE28909.1"/>
    <property type="molecule type" value="Genomic_DNA"/>
</dbReference>
<dbReference type="InterPro" id="IPR029000">
    <property type="entry name" value="Cyclophilin-like_dom_sf"/>
</dbReference>
<dbReference type="GO" id="GO:0016853">
    <property type="term" value="F:isomerase activity"/>
    <property type="evidence" value="ECO:0007669"/>
    <property type="project" value="UniProtKB-KW"/>
</dbReference>
<dbReference type="Pfam" id="PF00254">
    <property type="entry name" value="FKBP_C"/>
    <property type="match status" value="1"/>
</dbReference>
<comment type="catalytic activity">
    <reaction evidence="1 6">
        <text>[protein]-peptidylproline (omega=180) = [protein]-peptidylproline (omega=0)</text>
        <dbReference type="Rhea" id="RHEA:16237"/>
        <dbReference type="Rhea" id="RHEA-COMP:10747"/>
        <dbReference type="Rhea" id="RHEA-COMP:10748"/>
        <dbReference type="ChEBI" id="CHEBI:83833"/>
        <dbReference type="ChEBI" id="CHEBI:83834"/>
        <dbReference type="EC" id="5.2.1.8"/>
    </reaction>
</comment>
<dbReference type="Proteomes" id="UP000294685">
    <property type="component" value="Unassembled WGS sequence"/>
</dbReference>
<dbReference type="EC" id="5.2.1.8" evidence="3 6"/>
<evidence type="ECO:0000256" key="5">
    <source>
        <dbReference type="ARBA" id="ARBA00023235"/>
    </source>
</evidence>
<dbReference type="SUPFAM" id="SSF50891">
    <property type="entry name" value="Cyclophilin-like"/>
    <property type="match status" value="1"/>
</dbReference>
<accession>A0ABY2DRR9</accession>
<dbReference type="Gene3D" id="2.40.100.10">
    <property type="entry name" value="Cyclophilin-like"/>
    <property type="match status" value="1"/>
</dbReference>
<dbReference type="InterPro" id="IPR001179">
    <property type="entry name" value="PPIase_FKBP_dom"/>
</dbReference>
<dbReference type="PROSITE" id="PS50072">
    <property type="entry name" value="CSA_PPIASE_2"/>
    <property type="match status" value="1"/>
</dbReference>
<feature type="domain" description="PPIase cyclophilin-type" evidence="9">
    <location>
        <begin position="65"/>
        <end position="219"/>
    </location>
</feature>
<dbReference type="CDD" id="cd00317">
    <property type="entry name" value="cyclophilin"/>
    <property type="match status" value="1"/>
</dbReference>
<evidence type="ECO:0000256" key="3">
    <source>
        <dbReference type="ARBA" id="ARBA00013194"/>
    </source>
</evidence>
<protein>
    <recommendedName>
        <fullName evidence="3 6">peptidylprolyl isomerase</fullName>
        <ecNumber evidence="3 6">5.2.1.8</ecNumber>
    </recommendedName>
</protein>
<name>A0ABY2DRR9_9FLAO</name>
<comment type="caution">
    <text evidence="10">The sequence shown here is derived from an EMBL/GenBank/DDBJ whole genome shotgun (WGS) entry which is preliminary data.</text>
</comment>
<dbReference type="PANTHER" id="PTHR45625:SF4">
    <property type="entry name" value="PEPTIDYLPROLYL ISOMERASE DOMAIN AND WD REPEAT-CONTAINING PROTEIN 1"/>
    <property type="match status" value="1"/>
</dbReference>
<feature type="domain" description="PPIase FKBP-type" evidence="8">
    <location>
        <begin position="303"/>
        <end position="409"/>
    </location>
</feature>
<dbReference type="SUPFAM" id="SSF54534">
    <property type="entry name" value="FKBP-like"/>
    <property type="match status" value="1"/>
</dbReference>
<evidence type="ECO:0000256" key="2">
    <source>
        <dbReference type="ARBA" id="ARBA00007365"/>
    </source>
</evidence>
<dbReference type="Pfam" id="PF00160">
    <property type="entry name" value="Pro_isomerase"/>
    <property type="match status" value="1"/>
</dbReference>
<feature type="chain" id="PRO_5047547160" description="peptidylprolyl isomerase" evidence="7">
    <location>
        <begin position="19"/>
        <end position="414"/>
    </location>
</feature>
<dbReference type="PRINTS" id="PR00153">
    <property type="entry name" value="CSAPPISMRASE"/>
</dbReference>
<keyword evidence="7" id="KW-0732">Signal</keyword>
<keyword evidence="5 6" id="KW-0413">Isomerase</keyword>
<comment type="similarity">
    <text evidence="2">Belongs to the cyclophilin-type PPIase family.</text>
</comment>
<sequence length="414" mass="44999">MKFKILFLLFLGMLNLHSQTTKKTVPVKKPATTVKTAAKPAVKKPVVKAPAAIEGIFATVSTNKGDIVLELEYKKTPVTVANFIALAEGKNTFVTDEKLKGKPFFDGLKFHRVIKDFMIQGGDPSGNGSGGPGYAFKDEFTDLKHNKAGILSMANSGPATNGSQFFITHKETSWLDPKHTVFGHVTAGMDVVNSIAQNDVITKITIVRKGVLAKKFDAPKVFADYFNNKSEDLKKQDLINAENKAKHAAIEAEAKRAYTEKYSPVVAAKKAYLATTKASATITPSGLAYKITQKGTGVKPANGTTFYFHYAGYFEDGTLFDSSYEEVCKSYGKFDANRAAQNGYQAFPFEAGKKDGMIPGFIEGLENMSFGDKAVVFIPSNLAYGERGAGSVISPNTTLIFELEMLEKQAAQKQ</sequence>
<evidence type="ECO:0000259" key="8">
    <source>
        <dbReference type="PROSITE" id="PS50059"/>
    </source>
</evidence>
<dbReference type="InterPro" id="IPR002130">
    <property type="entry name" value="Cyclophilin-type_PPIase_dom"/>
</dbReference>
<keyword evidence="11" id="KW-1185">Reference proteome</keyword>
<dbReference type="RefSeq" id="WP_132071398.1">
    <property type="nucleotide sequence ID" value="NZ_SMLH01000005.1"/>
</dbReference>
<dbReference type="InterPro" id="IPR020892">
    <property type="entry name" value="Cyclophilin-type_PPIase_CS"/>
</dbReference>
<dbReference type="Gene3D" id="3.10.50.40">
    <property type="match status" value="1"/>
</dbReference>
<evidence type="ECO:0000313" key="10">
    <source>
        <dbReference type="EMBL" id="TDE28909.1"/>
    </source>
</evidence>
<evidence type="ECO:0000313" key="11">
    <source>
        <dbReference type="Proteomes" id="UP000294685"/>
    </source>
</evidence>
<keyword evidence="4 6" id="KW-0697">Rotamase</keyword>
<reference evidence="10 11" key="1">
    <citation type="submission" date="2019-03" db="EMBL/GenBank/DDBJ databases">
        <title>Novel species of Flavobacterium.</title>
        <authorList>
            <person name="Liu Q."/>
            <person name="Xin Y.-H."/>
        </authorList>
    </citation>
    <scope>NUCLEOTIDE SEQUENCE [LARGE SCALE GENOMIC DNA]</scope>
    <source>
        <strain evidence="10 11">LB2P22</strain>
    </source>
</reference>
<evidence type="ECO:0000256" key="4">
    <source>
        <dbReference type="ARBA" id="ARBA00023110"/>
    </source>
</evidence>
<gene>
    <name evidence="10" type="ORF">E0I61_11000</name>
</gene>
<dbReference type="PANTHER" id="PTHR45625">
    <property type="entry name" value="PEPTIDYL-PROLYL CIS-TRANS ISOMERASE-RELATED"/>
    <property type="match status" value="1"/>
</dbReference>
<dbReference type="PROSITE" id="PS00170">
    <property type="entry name" value="CSA_PPIASE_1"/>
    <property type="match status" value="1"/>
</dbReference>
<proteinExistence type="inferred from homology"/>
<evidence type="ECO:0000256" key="7">
    <source>
        <dbReference type="SAM" id="SignalP"/>
    </source>
</evidence>
<dbReference type="PROSITE" id="PS50059">
    <property type="entry name" value="FKBP_PPIASE"/>
    <property type="match status" value="1"/>
</dbReference>
<organism evidence="10 11">
    <name type="scientific">Flavobacterium ranwuense</name>
    <dbReference type="NCBI Taxonomy" id="2541725"/>
    <lineage>
        <taxon>Bacteria</taxon>
        <taxon>Pseudomonadati</taxon>
        <taxon>Bacteroidota</taxon>
        <taxon>Flavobacteriia</taxon>
        <taxon>Flavobacteriales</taxon>
        <taxon>Flavobacteriaceae</taxon>
        <taxon>Flavobacterium</taxon>
    </lineage>
</organism>
<evidence type="ECO:0000256" key="1">
    <source>
        <dbReference type="ARBA" id="ARBA00000971"/>
    </source>
</evidence>